<dbReference type="RefSeq" id="WP_014256270.1">
    <property type="nucleotide sequence ID" value="NC_016627.1"/>
</dbReference>
<evidence type="ECO:0000313" key="10">
    <source>
        <dbReference type="Proteomes" id="UP000005435"/>
    </source>
</evidence>
<sequence>MMIEKLNDKEAICITTLFIMGSTLIMGIGGRAENNSWISAILGMLFALPMVLIYSRIISIFKGKDLFEILELVFGKFIGKFIVVLYIGYSFLLGSLVVRNFGEFVDTLGMPETPMFVINFTLGLVCVNAVRLGIETIGRACAYFIPLVFFILINVQILAIPEFHFDYIKPIMYKGFMPVLQAGYYAFSFPFAETVILMSAFFTLKSKKSARKVYLWGLFLAGISIVVLTLRNVLILGNSIDMYYFPSYIAVGNISVGNFLQRLEVTVVFVFAIGAFAKSSMCLFSACRGFQRLFKLDDYRSVAIQVGLLMVYFSIIVYGNIMEMKEWAEIYSYYVIPVQIVIPVILWIVAEIRKKSILSSTNCA</sequence>
<feature type="transmembrane region" description="Helical" evidence="8">
    <location>
        <begin position="182"/>
        <end position="202"/>
    </location>
</feature>
<dbReference type="GO" id="GO:0016020">
    <property type="term" value="C:membrane"/>
    <property type="evidence" value="ECO:0007669"/>
    <property type="project" value="UniProtKB-SubCell"/>
</dbReference>
<dbReference type="PANTHER" id="PTHR34975:SF2">
    <property type="entry name" value="SPORE GERMINATION PROTEIN A2"/>
    <property type="match status" value="1"/>
</dbReference>
<name>G8LW89_ACECE</name>
<accession>G8LW89</accession>
<dbReference type="OrthoDB" id="1675410at2"/>
<evidence type="ECO:0000256" key="7">
    <source>
        <dbReference type="ARBA" id="ARBA00023136"/>
    </source>
</evidence>
<protein>
    <submittedName>
        <fullName evidence="9">Spore germination protein, amino acid permease</fullName>
    </submittedName>
</protein>
<evidence type="ECO:0000256" key="5">
    <source>
        <dbReference type="ARBA" id="ARBA00022692"/>
    </source>
</evidence>
<reference evidence="10" key="1">
    <citation type="submission" date="2011-12" db="EMBL/GenBank/DDBJ databases">
        <title>Complete sequence of Clostridium clariflavum DSM 19732.</title>
        <authorList>
            <consortium name="US DOE Joint Genome Institute"/>
            <person name="Lucas S."/>
            <person name="Han J."/>
            <person name="Lapidus A."/>
            <person name="Cheng J.-F."/>
            <person name="Goodwin L."/>
            <person name="Pitluck S."/>
            <person name="Peters L."/>
            <person name="Teshima H."/>
            <person name="Detter J.C."/>
            <person name="Han C."/>
            <person name="Tapia R."/>
            <person name="Land M."/>
            <person name="Hauser L."/>
            <person name="Kyrpides N."/>
            <person name="Ivanova N."/>
            <person name="Pagani I."/>
            <person name="Kitzmiller T."/>
            <person name="Lynd L."/>
            <person name="Izquierdo J."/>
            <person name="Woyke T."/>
        </authorList>
    </citation>
    <scope>NUCLEOTIDE SEQUENCE [LARGE SCALE GENOMIC DNA]</scope>
    <source>
        <strain evidence="10">DSM 19732 / NBRC 101661 / EBR45</strain>
    </source>
</reference>
<proteinExistence type="inferred from homology"/>
<dbReference type="GO" id="GO:0009847">
    <property type="term" value="P:spore germination"/>
    <property type="evidence" value="ECO:0007669"/>
    <property type="project" value="InterPro"/>
</dbReference>
<dbReference type="AlphaFoldDB" id="G8LW89"/>
<evidence type="ECO:0000256" key="3">
    <source>
        <dbReference type="ARBA" id="ARBA00022448"/>
    </source>
</evidence>
<comment type="subcellular location">
    <subcellularLocation>
        <location evidence="1">Membrane</location>
        <topology evidence="1">Multi-pass membrane protein</topology>
    </subcellularLocation>
</comment>
<evidence type="ECO:0000256" key="4">
    <source>
        <dbReference type="ARBA" id="ARBA00022544"/>
    </source>
</evidence>
<comment type="similarity">
    <text evidence="2">Belongs to the amino acid-polyamine-organocation (APC) superfamily. Spore germination protein (SGP) (TC 2.A.3.9) family.</text>
</comment>
<feature type="transmembrane region" description="Helical" evidence="8">
    <location>
        <begin position="12"/>
        <end position="30"/>
    </location>
</feature>
<dbReference type="InterPro" id="IPR004761">
    <property type="entry name" value="Spore_GerAB"/>
</dbReference>
<keyword evidence="6 8" id="KW-1133">Transmembrane helix</keyword>
<dbReference type="eggNOG" id="COG0531">
    <property type="taxonomic scope" value="Bacteria"/>
</dbReference>
<keyword evidence="10" id="KW-1185">Reference proteome</keyword>
<evidence type="ECO:0000313" key="9">
    <source>
        <dbReference type="EMBL" id="AEV69736.1"/>
    </source>
</evidence>
<keyword evidence="3" id="KW-0813">Transport</keyword>
<evidence type="ECO:0000256" key="8">
    <source>
        <dbReference type="SAM" id="Phobius"/>
    </source>
</evidence>
<dbReference type="STRING" id="720554.Clocl_3220"/>
<feature type="transmembrane region" description="Helical" evidence="8">
    <location>
        <begin position="331"/>
        <end position="350"/>
    </location>
</feature>
<keyword evidence="7 8" id="KW-0472">Membrane</keyword>
<feature type="transmembrane region" description="Helical" evidence="8">
    <location>
        <begin position="77"/>
        <end position="96"/>
    </location>
</feature>
<feature type="transmembrane region" description="Helical" evidence="8">
    <location>
        <begin position="299"/>
        <end position="319"/>
    </location>
</feature>
<feature type="transmembrane region" description="Helical" evidence="8">
    <location>
        <begin position="141"/>
        <end position="160"/>
    </location>
</feature>
<feature type="transmembrane region" description="Helical" evidence="8">
    <location>
        <begin position="116"/>
        <end position="134"/>
    </location>
</feature>
<evidence type="ECO:0000256" key="2">
    <source>
        <dbReference type="ARBA" id="ARBA00007998"/>
    </source>
</evidence>
<feature type="transmembrane region" description="Helical" evidence="8">
    <location>
        <begin position="214"/>
        <end position="236"/>
    </location>
</feature>
<evidence type="ECO:0000256" key="1">
    <source>
        <dbReference type="ARBA" id="ARBA00004141"/>
    </source>
</evidence>
<feature type="transmembrane region" description="Helical" evidence="8">
    <location>
        <begin position="265"/>
        <end position="287"/>
    </location>
</feature>
<keyword evidence="5 8" id="KW-0812">Transmembrane</keyword>
<dbReference type="PANTHER" id="PTHR34975">
    <property type="entry name" value="SPORE GERMINATION PROTEIN A2"/>
    <property type="match status" value="1"/>
</dbReference>
<dbReference type="HOGENOM" id="CLU_047547_1_1_9"/>
<dbReference type="NCBIfam" id="TIGR00912">
    <property type="entry name" value="2A0309"/>
    <property type="match status" value="1"/>
</dbReference>
<keyword evidence="4" id="KW-0309">Germination</keyword>
<evidence type="ECO:0000256" key="6">
    <source>
        <dbReference type="ARBA" id="ARBA00022989"/>
    </source>
</evidence>
<dbReference type="Pfam" id="PF03845">
    <property type="entry name" value="Spore_permease"/>
    <property type="match status" value="1"/>
</dbReference>
<organism evidence="9 10">
    <name type="scientific">Acetivibrio clariflavus (strain DSM 19732 / NBRC 101661 / EBR45)</name>
    <name type="common">Clostridium clariflavum</name>
    <dbReference type="NCBI Taxonomy" id="720554"/>
    <lineage>
        <taxon>Bacteria</taxon>
        <taxon>Bacillati</taxon>
        <taxon>Bacillota</taxon>
        <taxon>Clostridia</taxon>
        <taxon>Eubacteriales</taxon>
        <taxon>Oscillospiraceae</taxon>
        <taxon>Acetivibrio</taxon>
    </lineage>
</organism>
<gene>
    <name evidence="9" type="ordered locus">Clocl_3220</name>
</gene>
<dbReference type="Proteomes" id="UP000005435">
    <property type="component" value="Chromosome"/>
</dbReference>
<feature type="transmembrane region" description="Helical" evidence="8">
    <location>
        <begin position="36"/>
        <end position="57"/>
    </location>
</feature>
<dbReference type="EMBL" id="CP003065">
    <property type="protein sequence ID" value="AEV69736.1"/>
    <property type="molecule type" value="Genomic_DNA"/>
</dbReference>
<reference evidence="9 10" key="2">
    <citation type="journal article" date="2012" name="Stand. Genomic Sci.">
        <title>Complete Genome Sequence of Clostridium clariflavum DSM 19732.</title>
        <authorList>
            <person name="Izquierdo J.A."/>
            <person name="Goodwin L."/>
            <person name="Davenport K.W."/>
            <person name="Teshima H."/>
            <person name="Bruce D."/>
            <person name="Detter C."/>
            <person name="Tapia R."/>
            <person name="Han S."/>
            <person name="Land M."/>
            <person name="Hauser L."/>
            <person name="Jeffries C.D."/>
            <person name="Han J."/>
            <person name="Pitluck S."/>
            <person name="Nolan M."/>
            <person name="Chen A."/>
            <person name="Huntemann M."/>
            <person name="Mavromatis K."/>
            <person name="Mikhailova N."/>
            <person name="Liolios K."/>
            <person name="Woyke T."/>
            <person name="Lynd L.R."/>
        </authorList>
    </citation>
    <scope>NUCLEOTIDE SEQUENCE [LARGE SCALE GENOMIC DNA]</scope>
    <source>
        <strain evidence="10">DSM 19732 / NBRC 101661 / EBR45</strain>
    </source>
</reference>
<dbReference type="KEGG" id="ccl:Clocl_3220"/>